<dbReference type="PROSITE" id="PS50850">
    <property type="entry name" value="MFS"/>
    <property type="match status" value="1"/>
</dbReference>
<comment type="caution">
    <text evidence="10">The sequence shown here is derived from an EMBL/GenBank/DDBJ whole genome shotgun (WGS) entry which is preliminary data.</text>
</comment>
<evidence type="ECO:0000256" key="2">
    <source>
        <dbReference type="ARBA" id="ARBA00006829"/>
    </source>
</evidence>
<feature type="transmembrane region" description="Helical" evidence="8">
    <location>
        <begin position="287"/>
        <end position="306"/>
    </location>
</feature>
<evidence type="ECO:0000256" key="4">
    <source>
        <dbReference type="ARBA" id="ARBA00022692"/>
    </source>
</evidence>
<comment type="similarity">
    <text evidence="2">Belongs to the major facilitator superfamily. Vesicular transporter family.</text>
</comment>
<dbReference type="PANTHER" id="PTHR23506:SF23">
    <property type="entry name" value="GH10249P"/>
    <property type="match status" value="1"/>
</dbReference>
<organism evidence="10 11">
    <name type="scientific">Puccinia coronata f. sp. avenae</name>
    <dbReference type="NCBI Taxonomy" id="200324"/>
    <lineage>
        <taxon>Eukaryota</taxon>
        <taxon>Fungi</taxon>
        <taxon>Dikarya</taxon>
        <taxon>Basidiomycota</taxon>
        <taxon>Pucciniomycotina</taxon>
        <taxon>Pucciniomycetes</taxon>
        <taxon>Pucciniales</taxon>
        <taxon>Pucciniaceae</taxon>
        <taxon>Puccinia</taxon>
    </lineage>
</organism>
<comment type="subcellular location">
    <subcellularLocation>
        <location evidence="1">Membrane</location>
        <topology evidence="1">Multi-pass membrane protein</topology>
    </subcellularLocation>
</comment>
<feature type="transmembrane region" description="Helical" evidence="8">
    <location>
        <begin position="129"/>
        <end position="148"/>
    </location>
</feature>
<dbReference type="Pfam" id="PF07690">
    <property type="entry name" value="MFS_1"/>
    <property type="match status" value="1"/>
</dbReference>
<feature type="transmembrane region" description="Helical" evidence="8">
    <location>
        <begin position="424"/>
        <end position="449"/>
    </location>
</feature>
<accession>A0A2N5U1M2</accession>
<feature type="transmembrane region" description="Helical" evidence="8">
    <location>
        <begin position="257"/>
        <end position="280"/>
    </location>
</feature>
<feature type="transmembrane region" description="Helical" evidence="8">
    <location>
        <begin position="487"/>
        <end position="507"/>
    </location>
</feature>
<protein>
    <recommendedName>
        <fullName evidence="9">Major facilitator superfamily (MFS) profile domain-containing protein</fullName>
    </recommendedName>
</protein>
<feature type="compositionally biased region" description="Pro residues" evidence="7">
    <location>
        <begin position="95"/>
        <end position="105"/>
    </location>
</feature>
<feature type="domain" description="Major facilitator superfamily (MFS) profile" evidence="9">
    <location>
        <begin position="130"/>
        <end position="609"/>
    </location>
</feature>
<feature type="region of interest" description="Disordered" evidence="7">
    <location>
        <begin position="313"/>
        <end position="340"/>
    </location>
</feature>
<dbReference type="CDD" id="cd17325">
    <property type="entry name" value="MFS_MdtG_SLC18_like"/>
    <property type="match status" value="1"/>
</dbReference>
<dbReference type="GO" id="GO:0016020">
    <property type="term" value="C:membrane"/>
    <property type="evidence" value="ECO:0007669"/>
    <property type="project" value="UniProtKB-SubCell"/>
</dbReference>
<dbReference type="InterPro" id="IPR020846">
    <property type="entry name" value="MFS_dom"/>
</dbReference>
<feature type="transmembrane region" description="Helical" evidence="8">
    <location>
        <begin position="168"/>
        <end position="189"/>
    </location>
</feature>
<dbReference type="AlphaFoldDB" id="A0A2N5U1M2"/>
<feature type="compositionally biased region" description="Basic and acidic residues" evidence="7">
    <location>
        <begin position="33"/>
        <end position="53"/>
    </location>
</feature>
<feature type="region of interest" description="Disordered" evidence="7">
    <location>
        <begin position="14"/>
        <end position="63"/>
    </location>
</feature>
<feature type="compositionally biased region" description="Basic residues" evidence="7">
    <location>
        <begin position="378"/>
        <end position="389"/>
    </location>
</feature>
<gene>
    <name evidence="10" type="ORF">PCANC_20366</name>
</gene>
<feature type="region of interest" description="Disordered" evidence="7">
    <location>
        <begin position="79"/>
        <end position="118"/>
    </location>
</feature>
<dbReference type="Gene3D" id="1.20.1250.20">
    <property type="entry name" value="MFS general substrate transporter like domains"/>
    <property type="match status" value="2"/>
</dbReference>
<feature type="transmembrane region" description="Helical" evidence="8">
    <location>
        <begin position="514"/>
        <end position="533"/>
    </location>
</feature>
<dbReference type="InterPro" id="IPR036259">
    <property type="entry name" value="MFS_trans_sf"/>
</dbReference>
<feature type="transmembrane region" description="Helical" evidence="8">
    <location>
        <begin position="585"/>
        <end position="605"/>
    </location>
</feature>
<evidence type="ECO:0000259" key="9">
    <source>
        <dbReference type="PROSITE" id="PS50850"/>
    </source>
</evidence>
<evidence type="ECO:0000256" key="3">
    <source>
        <dbReference type="ARBA" id="ARBA00022448"/>
    </source>
</evidence>
<evidence type="ECO:0000256" key="1">
    <source>
        <dbReference type="ARBA" id="ARBA00004141"/>
    </source>
</evidence>
<keyword evidence="3" id="KW-0813">Transport</keyword>
<feature type="region of interest" description="Disordered" evidence="7">
    <location>
        <begin position="365"/>
        <end position="389"/>
    </location>
</feature>
<dbReference type="PRINTS" id="PR01035">
    <property type="entry name" value="TCRTETA"/>
</dbReference>
<dbReference type="InterPro" id="IPR050930">
    <property type="entry name" value="MFS_Vesicular_Transporter"/>
</dbReference>
<dbReference type="InterPro" id="IPR001958">
    <property type="entry name" value="Tet-R_TetA/multi-R_MdtG-like"/>
</dbReference>
<dbReference type="Proteomes" id="UP000235388">
    <property type="component" value="Unassembled WGS sequence"/>
</dbReference>
<keyword evidence="5 8" id="KW-1133">Transmembrane helix</keyword>
<dbReference type="GO" id="GO:0022857">
    <property type="term" value="F:transmembrane transporter activity"/>
    <property type="evidence" value="ECO:0007669"/>
    <property type="project" value="InterPro"/>
</dbReference>
<feature type="transmembrane region" description="Helical" evidence="8">
    <location>
        <begin position="461"/>
        <end position="481"/>
    </location>
</feature>
<evidence type="ECO:0000313" key="10">
    <source>
        <dbReference type="EMBL" id="PLW31645.1"/>
    </source>
</evidence>
<evidence type="ECO:0000256" key="6">
    <source>
        <dbReference type="ARBA" id="ARBA00023136"/>
    </source>
</evidence>
<evidence type="ECO:0000256" key="8">
    <source>
        <dbReference type="SAM" id="Phobius"/>
    </source>
</evidence>
<evidence type="ECO:0000313" key="11">
    <source>
        <dbReference type="Proteomes" id="UP000235388"/>
    </source>
</evidence>
<dbReference type="PANTHER" id="PTHR23506">
    <property type="entry name" value="GH10249P"/>
    <property type="match status" value="1"/>
</dbReference>
<name>A0A2N5U1M2_9BASI</name>
<reference evidence="10 11" key="1">
    <citation type="submission" date="2017-11" db="EMBL/GenBank/DDBJ databases">
        <title>De novo assembly and phasing of dikaryotic genomes from two isolates of Puccinia coronata f. sp. avenae, the causal agent of oat crown rust.</title>
        <authorList>
            <person name="Miller M.E."/>
            <person name="Zhang Y."/>
            <person name="Omidvar V."/>
            <person name="Sperschneider J."/>
            <person name="Schwessinger B."/>
            <person name="Raley C."/>
            <person name="Palmer J.M."/>
            <person name="Garnica D."/>
            <person name="Upadhyaya N."/>
            <person name="Rathjen J."/>
            <person name="Taylor J.M."/>
            <person name="Park R.F."/>
            <person name="Dodds P.N."/>
            <person name="Hirsch C.D."/>
            <person name="Kianian S.F."/>
            <person name="Figueroa M."/>
        </authorList>
    </citation>
    <scope>NUCLEOTIDE SEQUENCE [LARGE SCALE GENOMIC DNA]</scope>
    <source>
        <strain evidence="10">12NC29</strain>
    </source>
</reference>
<dbReference type="OrthoDB" id="440553at2759"/>
<keyword evidence="6 8" id="KW-0472">Membrane</keyword>
<feature type="transmembrane region" description="Helical" evidence="8">
    <location>
        <begin position="201"/>
        <end position="226"/>
    </location>
</feature>
<sequence>MVFKAAILRKEAKAMMGVDNQHHQQQEQEQQQEEIKQEEEEKHAETSSRETRRTNTTSTNKTIKHRMLAALGHWTAKPIPTTTAPTIALPATTTAPPPPPPPPPTTTTTTRRKRRSAGRWKEIRGGVPYITFTISFGLLVDMAAYGLMVPVLPFRLESIGYHNIPAKSSYLIAAFAFGLIVSSVPIGIFGELVKARKVPLLFCLVFLAASLILFWLSSSFVVLIIARLLQGVSGTGIWTLGLALICDVVPEERIGVVMGYVMIGWSIGAVGGPLAGGLLYDSLGYHSVFVFALILTGLDFVMRLLVHDEPQSDSCDDGGAEVHGPEPFSSSSAAHSLSDETARIPEPPTAVGLLLDIPPAAKTELDEDPTAEAASPAKAKRISHQHHHHHHHHTLIAQSSYISSPMPPTASRALLSLLSSGRCLTLFAIIFVLGFCFGGLLDSGMTLLVHARYGLNSRSAALVFIGAVVPSFASSPLAGHFADKHGARWPVVICLILGTPFFGLISMEGSLSTFIVWIALTGLFIMGIAAPIMQDLAEVVKVTPGLGYAHVYGIFNMIYSTGSLVGPLCVGGVMERTGIERGWRVTSLICTGLCAASIIPAWMFIGNHPTITALNLNSRTLPNSRKLAHLNHHHLHQPSPV</sequence>
<evidence type="ECO:0000256" key="5">
    <source>
        <dbReference type="ARBA" id="ARBA00022989"/>
    </source>
</evidence>
<dbReference type="InterPro" id="IPR011701">
    <property type="entry name" value="MFS"/>
</dbReference>
<evidence type="ECO:0000256" key="7">
    <source>
        <dbReference type="SAM" id="MobiDB-lite"/>
    </source>
</evidence>
<dbReference type="SUPFAM" id="SSF103473">
    <property type="entry name" value="MFS general substrate transporter"/>
    <property type="match status" value="1"/>
</dbReference>
<dbReference type="EMBL" id="PGCJ01000343">
    <property type="protein sequence ID" value="PLW31645.1"/>
    <property type="molecule type" value="Genomic_DNA"/>
</dbReference>
<proteinExistence type="inferred from homology"/>
<keyword evidence="11" id="KW-1185">Reference proteome</keyword>
<dbReference type="STRING" id="200324.A0A2N5U1M2"/>
<keyword evidence="4 8" id="KW-0812">Transmembrane</keyword>
<feature type="compositionally biased region" description="Low complexity" evidence="7">
    <location>
        <begin position="79"/>
        <end position="94"/>
    </location>
</feature>
<feature type="transmembrane region" description="Helical" evidence="8">
    <location>
        <begin position="553"/>
        <end position="573"/>
    </location>
</feature>